<dbReference type="PANTHER" id="PTHR31302:SF31">
    <property type="entry name" value="PHOSPHODIESTERASE YAEI"/>
    <property type="match status" value="1"/>
</dbReference>
<keyword evidence="6" id="KW-1185">Reference proteome</keyword>
<keyword evidence="3" id="KW-0812">Transmembrane</keyword>
<dbReference type="GO" id="GO:0046872">
    <property type="term" value="F:metal ion binding"/>
    <property type="evidence" value="ECO:0007669"/>
    <property type="project" value="UniProtKB-KW"/>
</dbReference>
<evidence type="ECO:0000313" key="5">
    <source>
        <dbReference type="EMBL" id="SCP95419.1"/>
    </source>
</evidence>
<keyword evidence="1" id="KW-0479">Metal-binding</keyword>
<feature type="domain" description="Calcineurin-like phosphoesterase" evidence="4">
    <location>
        <begin position="47"/>
        <end position="225"/>
    </location>
</feature>
<feature type="transmembrane region" description="Helical" evidence="3">
    <location>
        <begin position="6"/>
        <end position="22"/>
    </location>
</feature>
<dbReference type="Proteomes" id="UP000199315">
    <property type="component" value="Unassembled WGS sequence"/>
</dbReference>
<proteinExistence type="predicted"/>
<dbReference type="GO" id="GO:0008758">
    <property type="term" value="F:UDP-2,3-diacylglucosamine hydrolase activity"/>
    <property type="evidence" value="ECO:0007669"/>
    <property type="project" value="TreeGrafter"/>
</dbReference>
<dbReference type="EMBL" id="FMKA01000001">
    <property type="protein sequence ID" value="SCP95419.1"/>
    <property type="molecule type" value="Genomic_DNA"/>
</dbReference>
<dbReference type="Gene3D" id="3.60.21.10">
    <property type="match status" value="1"/>
</dbReference>
<reference evidence="5 6" key="1">
    <citation type="submission" date="2016-09" db="EMBL/GenBank/DDBJ databases">
        <authorList>
            <person name="Capua I."/>
            <person name="De Benedictis P."/>
            <person name="Joannis T."/>
            <person name="Lombin L.H."/>
            <person name="Cattoli G."/>
        </authorList>
    </citation>
    <scope>NUCLEOTIDE SEQUENCE [LARGE SCALE GENOMIC DNA]</scope>
    <source>
        <strain evidence="5 6">GluBS11</strain>
    </source>
</reference>
<evidence type="ECO:0000256" key="2">
    <source>
        <dbReference type="ARBA" id="ARBA00022801"/>
    </source>
</evidence>
<evidence type="ECO:0000256" key="1">
    <source>
        <dbReference type="ARBA" id="ARBA00022723"/>
    </source>
</evidence>
<evidence type="ECO:0000256" key="3">
    <source>
        <dbReference type="SAM" id="Phobius"/>
    </source>
</evidence>
<dbReference type="GO" id="GO:0009245">
    <property type="term" value="P:lipid A biosynthetic process"/>
    <property type="evidence" value="ECO:0007669"/>
    <property type="project" value="TreeGrafter"/>
</dbReference>
<keyword evidence="3" id="KW-1133">Transmembrane helix</keyword>
<accession>A0A1D3TPQ5</accession>
<dbReference type="GO" id="GO:0016020">
    <property type="term" value="C:membrane"/>
    <property type="evidence" value="ECO:0007669"/>
    <property type="project" value="GOC"/>
</dbReference>
<dbReference type="PANTHER" id="PTHR31302">
    <property type="entry name" value="TRANSMEMBRANE PROTEIN WITH METALLOPHOSPHOESTERASE DOMAIN-RELATED"/>
    <property type="match status" value="1"/>
</dbReference>
<evidence type="ECO:0000313" key="6">
    <source>
        <dbReference type="Proteomes" id="UP000199315"/>
    </source>
</evidence>
<dbReference type="RefSeq" id="WP_091229672.1">
    <property type="nucleotide sequence ID" value="NZ_FMKA01000001.1"/>
</dbReference>
<dbReference type="AlphaFoldDB" id="A0A1D3TPQ5"/>
<keyword evidence="2" id="KW-0378">Hydrolase</keyword>
<dbReference type="SUPFAM" id="SSF56300">
    <property type="entry name" value="Metallo-dependent phosphatases"/>
    <property type="match status" value="1"/>
</dbReference>
<dbReference type="InterPro" id="IPR004843">
    <property type="entry name" value="Calcineurin-like_PHP"/>
</dbReference>
<organism evidence="5 6">
    <name type="scientific">Anaerobium acetethylicum</name>
    <dbReference type="NCBI Taxonomy" id="1619234"/>
    <lineage>
        <taxon>Bacteria</taxon>
        <taxon>Bacillati</taxon>
        <taxon>Bacillota</taxon>
        <taxon>Clostridia</taxon>
        <taxon>Lachnospirales</taxon>
        <taxon>Lachnospiraceae</taxon>
        <taxon>Anaerobium</taxon>
    </lineage>
</organism>
<keyword evidence="3" id="KW-0472">Membrane</keyword>
<sequence length="289" mass="32994">MPEYIIAAAAVIAALIIADILIETRIFRVRKYTVHGSEFSKNEKDVKIIVLADLHNRSYGKGNARLIKAIDRAEPDIIIAAGDLLVAKPGREFTVPLDLLANLSQRYPVYYGIGNHEYRLRIYPEKYGTMYEDYMERIKAMGIHVLENRRETIMLGNTPVDIWGIEIDKKYYKRFHDEPMEQGYIESLIGRKDDRYTILIAHNPCYFREYADWGADLVFAGHIHGGIARLPFIGGVASPQVRLFPEYDGGLFEKDRHKMILSRGLGTHTINIRFNNPAELVLVTLKGKA</sequence>
<protein>
    <recommendedName>
        <fullName evidence="4">Calcineurin-like phosphoesterase domain-containing protein</fullName>
    </recommendedName>
</protein>
<gene>
    <name evidence="5" type="ORF">SAMN05421730_1001553</name>
</gene>
<dbReference type="STRING" id="1619234.SAMN05421730_1001553"/>
<dbReference type="Pfam" id="PF00149">
    <property type="entry name" value="Metallophos"/>
    <property type="match status" value="1"/>
</dbReference>
<dbReference type="InterPro" id="IPR051158">
    <property type="entry name" value="Metallophosphoesterase_sf"/>
</dbReference>
<dbReference type="InterPro" id="IPR029052">
    <property type="entry name" value="Metallo-depent_PP-like"/>
</dbReference>
<dbReference type="OrthoDB" id="9780884at2"/>
<evidence type="ECO:0000259" key="4">
    <source>
        <dbReference type="Pfam" id="PF00149"/>
    </source>
</evidence>
<name>A0A1D3TPQ5_9FIRM</name>